<dbReference type="GO" id="GO:0006508">
    <property type="term" value="P:proteolysis"/>
    <property type="evidence" value="ECO:0007669"/>
    <property type="project" value="UniProtKB-KW"/>
</dbReference>
<dbReference type="SUPFAM" id="SSF57756">
    <property type="entry name" value="Retrovirus zinc finger-like domains"/>
    <property type="match status" value="1"/>
</dbReference>
<dbReference type="Gene3D" id="4.10.60.10">
    <property type="entry name" value="Zinc finger, CCHC-type"/>
    <property type="match status" value="1"/>
</dbReference>
<dbReference type="InterPro" id="IPR013103">
    <property type="entry name" value="RVT_2"/>
</dbReference>
<evidence type="ECO:0000256" key="1">
    <source>
        <dbReference type="ARBA" id="ARBA00022670"/>
    </source>
</evidence>
<dbReference type="Pfam" id="PF14223">
    <property type="entry name" value="Retrotran_gag_2"/>
    <property type="match status" value="1"/>
</dbReference>
<keyword evidence="3" id="KW-0064">Aspartyl protease</keyword>
<dbReference type="CDD" id="cd09272">
    <property type="entry name" value="RNase_HI_RT_Ty1"/>
    <property type="match status" value="1"/>
</dbReference>
<dbReference type="InterPro" id="IPR012337">
    <property type="entry name" value="RNaseH-like_sf"/>
</dbReference>
<keyword evidence="5" id="KW-0863">Zinc-finger</keyword>
<dbReference type="Pfam" id="PF25597">
    <property type="entry name" value="SH3_retrovirus"/>
    <property type="match status" value="1"/>
</dbReference>
<reference evidence="9 10" key="1">
    <citation type="journal article" date="2023" name="Life. Sci Alliance">
        <title>Evolutionary insights into 3D genome organization and epigenetic landscape of Vigna mungo.</title>
        <authorList>
            <person name="Junaid A."/>
            <person name="Singh B."/>
            <person name="Bhatia S."/>
        </authorList>
    </citation>
    <scope>NUCLEOTIDE SEQUENCE [LARGE SCALE GENOMIC DNA]</scope>
    <source>
        <strain evidence="9">Urdbean</strain>
    </source>
</reference>
<dbReference type="GO" id="GO:0004190">
    <property type="term" value="F:aspartic-type endopeptidase activity"/>
    <property type="evidence" value="ECO:0007669"/>
    <property type="project" value="UniProtKB-KW"/>
</dbReference>
<dbReference type="GO" id="GO:0008270">
    <property type="term" value="F:zinc ion binding"/>
    <property type="evidence" value="ECO:0007669"/>
    <property type="project" value="UniProtKB-KW"/>
</dbReference>
<evidence type="ECO:0000259" key="8">
    <source>
        <dbReference type="PROSITE" id="PS50994"/>
    </source>
</evidence>
<dbReference type="InterPro" id="IPR025724">
    <property type="entry name" value="GAG-pre-integrase_dom"/>
</dbReference>
<dbReference type="Pfam" id="PF00098">
    <property type="entry name" value="zf-CCHC"/>
    <property type="match status" value="1"/>
</dbReference>
<dbReference type="Pfam" id="PF13976">
    <property type="entry name" value="gag_pre-integrs"/>
    <property type="match status" value="1"/>
</dbReference>
<evidence type="ECO:0000259" key="7">
    <source>
        <dbReference type="PROSITE" id="PS50158"/>
    </source>
</evidence>
<evidence type="ECO:0000256" key="2">
    <source>
        <dbReference type="ARBA" id="ARBA00022723"/>
    </source>
</evidence>
<protein>
    <recommendedName>
        <fullName evidence="11">Retrovirus-related Pol polyprotein from transposon TNT 1-94</fullName>
    </recommendedName>
</protein>
<dbReference type="InterPro" id="IPR043502">
    <property type="entry name" value="DNA/RNA_pol_sf"/>
</dbReference>
<evidence type="ECO:0000256" key="4">
    <source>
        <dbReference type="ARBA" id="ARBA00022801"/>
    </source>
</evidence>
<dbReference type="InterPro" id="IPR036397">
    <property type="entry name" value="RNaseH_sf"/>
</dbReference>
<keyword evidence="2" id="KW-0479">Metal-binding</keyword>
<dbReference type="InterPro" id="IPR001584">
    <property type="entry name" value="Integrase_cat-core"/>
</dbReference>
<keyword evidence="6" id="KW-0175">Coiled coil</keyword>
<keyword evidence="5" id="KW-0862">Zinc</keyword>
<dbReference type="Pfam" id="PF00665">
    <property type="entry name" value="rve"/>
    <property type="match status" value="1"/>
</dbReference>
<dbReference type="SMART" id="SM00343">
    <property type="entry name" value="ZnF_C2HC"/>
    <property type="match status" value="1"/>
</dbReference>
<dbReference type="GO" id="GO:0015074">
    <property type="term" value="P:DNA integration"/>
    <property type="evidence" value="ECO:0007669"/>
    <property type="project" value="InterPro"/>
</dbReference>
<dbReference type="InterPro" id="IPR057670">
    <property type="entry name" value="SH3_retrovirus"/>
</dbReference>
<dbReference type="PANTHER" id="PTHR42648">
    <property type="entry name" value="TRANSPOSASE, PUTATIVE-RELATED"/>
    <property type="match status" value="1"/>
</dbReference>
<dbReference type="SUPFAM" id="SSF56672">
    <property type="entry name" value="DNA/RNA polymerases"/>
    <property type="match status" value="1"/>
</dbReference>
<evidence type="ECO:0008006" key="11">
    <source>
        <dbReference type="Google" id="ProtNLM"/>
    </source>
</evidence>
<dbReference type="Pfam" id="PF07727">
    <property type="entry name" value="RVT_2"/>
    <property type="match status" value="1"/>
</dbReference>
<dbReference type="EMBL" id="CP144695">
    <property type="protein sequence ID" value="WVZ07038.1"/>
    <property type="molecule type" value="Genomic_DNA"/>
</dbReference>
<keyword evidence="10" id="KW-1185">Reference proteome</keyword>
<dbReference type="InterPro" id="IPR054722">
    <property type="entry name" value="PolX-like_BBD"/>
</dbReference>
<dbReference type="SUPFAM" id="SSF53098">
    <property type="entry name" value="Ribonuclease H-like"/>
    <property type="match status" value="1"/>
</dbReference>
<evidence type="ECO:0000256" key="6">
    <source>
        <dbReference type="SAM" id="Coils"/>
    </source>
</evidence>
<name>A0AAQ3RVV2_VIGMU</name>
<dbReference type="InterPro" id="IPR039537">
    <property type="entry name" value="Retrotran_Ty1/copia-like"/>
</dbReference>
<dbReference type="Gene3D" id="3.30.420.10">
    <property type="entry name" value="Ribonuclease H-like superfamily/Ribonuclease H"/>
    <property type="match status" value="1"/>
</dbReference>
<accession>A0AAQ3RVV2</accession>
<gene>
    <name evidence="9" type="ORF">V8G54_020384</name>
</gene>
<dbReference type="InterPro" id="IPR001878">
    <property type="entry name" value="Znf_CCHC"/>
</dbReference>
<dbReference type="InterPro" id="IPR036875">
    <property type="entry name" value="Znf_CCHC_sf"/>
</dbReference>
<organism evidence="9 10">
    <name type="scientific">Vigna mungo</name>
    <name type="common">Black gram</name>
    <name type="synonym">Phaseolus mungo</name>
    <dbReference type="NCBI Taxonomy" id="3915"/>
    <lineage>
        <taxon>Eukaryota</taxon>
        <taxon>Viridiplantae</taxon>
        <taxon>Streptophyta</taxon>
        <taxon>Embryophyta</taxon>
        <taxon>Tracheophyta</taxon>
        <taxon>Spermatophyta</taxon>
        <taxon>Magnoliopsida</taxon>
        <taxon>eudicotyledons</taxon>
        <taxon>Gunneridae</taxon>
        <taxon>Pentapetalae</taxon>
        <taxon>rosids</taxon>
        <taxon>fabids</taxon>
        <taxon>Fabales</taxon>
        <taxon>Fabaceae</taxon>
        <taxon>Papilionoideae</taxon>
        <taxon>50 kb inversion clade</taxon>
        <taxon>NPAAA clade</taxon>
        <taxon>indigoferoid/millettioid clade</taxon>
        <taxon>Phaseoleae</taxon>
        <taxon>Vigna</taxon>
    </lineage>
</organism>
<feature type="coiled-coil region" evidence="6">
    <location>
        <begin position="494"/>
        <end position="528"/>
    </location>
</feature>
<dbReference type="Proteomes" id="UP001374535">
    <property type="component" value="Chromosome 6"/>
</dbReference>
<keyword evidence="4" id="KW-0378">Hydrolase</keyword>
<feature type="domain" description="Integrase catalytic" evidence="8">
    <location>
        <begin position="786"/>
        <end position="952"/>
    </location>
</feature>
<evidence type="ECO:0000313" key="10">
    <source>
        <dbReference type="Proteomes" id="UP001374535"/>
    </source>
</evidence>
<dbReference type="PANTHER" id="PTHR42648:SF21">
    <property type="entry name" value="CYSTEINE-RICH RLK (RECEPTOR-LIKE PROTEIN KINASE) 8"/>
    <property type="match status" value="1"/>
</dbReference>
<feature type="domain" description="CCHC-type" evidence="7">
    <location>
        <begin position="408"/>
        <end position="424"/>
    </location>
</feature>
<dbReference type="PROSITE" id="PS50158">
    <property type="entry name" value="ZF_CCHC"/>
    <property type="match status" value="1"/>
</dbReference>
<dbReference type="Pfam" id="PF22936">
    <property type="entry name" value="Pol_BBD"/>
    <property type="match status" value="1"/>
</dbReference>
<proteinExistence type="predicted"/>
<evidence type="ECO:0000256" key="5">
    <source>
        <dbReference type="PROSITE-ProRule" id="PRU00047"/>
    </source>
</evidence>
<keyword evidence="1" id="KW-0645">Protease</keyword>
<evidence type="ECO:0000313" key="9">
    <source>
        <dbReference type="EMBL" id="WVZ07038.1"/>
    </source>
</evidence>
<dbReference type="GO" id="GO:0003676">
    <property type="term" value="F:nucleic acid binding"/>
    <property type="evidence" value="ECO:0007669"/>
    <property type="project" value="InterPro"/>
</dbReference>
<dbReference type="PROSITE" id="PS50994">
    <property type="entry name" value="INTEGRASE"/>
    <property type="match status" value="1"/>
</dbReference>
<sequence length="1572" mass="180609">MGWPFYEAYKYKINDQVNPQSTLEKEQRVRSKERRSEVMNCMQRCWHVACEGDIWCCLEEMPVITPVAAQFHALAVLLAGAGVLPLQREEEVNTTVDAIHAHVPELQLLEVDADVVQNVHVSLATEKLVFRVSIVGEDSLRVSKEKLAFRLSIVGAVLFELAECSSDSFVEGSTVDGVEVEKPYFNWTTEENRRAQFDIKARTIISSVVVLDEFDRISVCKTTQEMWEVLRVTHEGTEDVKRARKNTLIQEYEMFRMQPGETIFDVQKRFTHIVNHLTGLGKTFDTDELNVKILKSLDRSWQPKVTVISESQNISQMTMPILFGKLREHELELKRLTAEKDQGKRKALAFKSEISKGKSSKKFEDDDSDDEENMSLMIKKFAKFMKAKGKERFRKERGENQESPSSVKCYGCGERGHMKTECPKSKKSEEKKERKFPKRKKAYIAWEDNVFSSTSSSDSDEEANICLMAESEDTESQVSDSSFEYNELDLQKVFFELLNEYEKLDAAHKKLKKEHNELKLKYDKLLDDEVVLRNKVSNLEMKLSDSNATIELVECLSCKSHMFDIDILENLLAKATKPKSHAKLDFGRSNEPTKSKKSLWYLDSRCSRHMTGDKKRFISFEKKKQGFVTYGDNNKGRIMGSRDIGGGNTLIIRDVLYVEGIKHNLLSISQLCDKGFKVTFESDKCTVYFKDSADIALQGVRHNNIYLIDIESASSHSITCLVAKEENPWLWHKRTAHIHMQHLNKLISKDLVIGLPKLKFEKDKLSTACQKGKQTKSSFSSKSMISTSKPLELLHMDLFGPSRIKSFGGNYYALVIVDDYTRFTWTFFLTLKSEAFKAFKFFAKRIQNEKDLKIKTLRSDHGGEFENDSVEKFCEDHGIARNFSAPRTPQQNSVVERKNRSLEELARMLMNEYNVPKYFWADAVSTACYVLNRMRIRPILKLTPYELLNGRKPNVFHLKIFGCKCFVLNNGKDNLGKFDAKSDEAIFLGYSLTSKAYRVFNRRTLIIEESMHVVFDEIVDLEVKPLGSNKPIAGDEDYLREALEEMYLNENYPPELQETPQVVDPKSYQQPRGLSLDNIIEDISKGIEPKNIKETLQDDKWCVAMQEELNQFERNEVWELTPKQDGHQVIGTKWVFRNKLDEDGNITKNKAWLVAKGYCQEEGIDYDETYALVARLEAIRLLLTYASLMKFKLYQMDVKSAFLNGFIKEEVYVSQPPGFEDFKYPDHVYELKKALYGLKQAPRSWYEGLSTFLIENDFSRGKVDSSLFIKKVGKHVLIVQVYVDDIIFGSTNDSLCEEFAKVMQGEFKMSMMGEMNFFLGLQIKQMNEEASTPMATSCYLDKDESGKGVNETMFRGMIGSLLYLIVSRPDVMQSVCVCARYQANPEESHLSAVKRILKYLKGTTSLGLWYPSDALPSLIGYSDVYYGGCKIDRKSTSGTCHFLGRSLVSWHSKKQTCVALSTTEAEYIVAGNCCAQILWMKKQLEDFDIFLDNIPLKCDNTGAINLTKNPIMHSRTKHIEIRHHFLRDHIQKGDCKIEYVDTLHQLADIFTKALPKDKFYELRRELGVLDMS</sequence>
<evidence type="ECO:0000256" key="3">
    <source>
        <dbReference type="ARBA" id="ARBA00022750"/>
    </source>
</evidence>